<keyword evidence="2" id="KW-1185">Reference proteome</keyword>
<reference evidence="1 2" key="1">
    <citation type="submission" date="2017-02" db="EMBL/GenBank/DDBJ databases">
        <authorList>
            <person name="Peterson S.W."/>
        </authorList>
    </citation>
    <scope>NUCLEOTIDE SEQUENCE [LARGE SCALE GENOMIC DNA]</scope>
    <source>
        <strain evidence="1 2">B Mb 05.01</strain>
    </source>
</reference>
<dbReference type="Proteomes" id="UP000196320">
    <property type="component" value="Unassembled WGS sequence"/>
</dbReference>
<proteinExistence type="predicted"/>
<organism evidence="1 2">
    <name type="scientific">Microbacterium esteraromaticum</name>
    <dbReference type="NCBI Taxonomy" id="57043"/>
    <lineage>
        <taxon>Bacteria</taxon>
        <taxon>Bacillati</taxon>
        <taxon>Actinomycetota</taxon>
        <taxon>Actinomycetes</taxon>
        <taxon>Micrococcales</taxon>
        <taxon>Microbacteriaceae</taxon>
        <taxon>Microbacterium</taxon>
    </lineage>
</organism>
<accession>A0A1R4KIL3</accession>
<dbReference type="AlphaFoldDB" id="A0A1R4KIL3"/>
<protein>
    <submittedName>
        <fullName evidence="1">Uncharacterized protein</fullName>
    </submittedName>
</protein>
<evidence type="ECO:0000313" key="1">
    <source>
        <dbReference type="EMBL" id="SJN44037.1"/>
    </source>
</evidence>
<dbReference type="EMBL" id="FUKO01000033">
    <property type="protein sequence ID" value="SJN44037.1"/>
    <property type="molecule type" value="Genomic_DNA"/>
</dbReference>
<gene>
    <name evidence="1" type="ORF">FM104_13115</name>
</gene>
<sequence>MIMSDPAPTLDLHRSHGSFTPYPRELVLPEGSIVLVTCSVCHLVQAICNHDQCEWNSPGTMRRCRLCGIDAS</sequence>
<name>A0A1R4KIL3_9MICO</name>
<evidence type="ECO:0000313" key="2">
    <source>
        <dbReference type="Proteomes" id="UP000196320"/>
    </source>
</evidence>